<dbReference type="GO" id="GO:0009786">
    <property type="term" value="P:regulation of asymmetric cell division"/>
    <property type="evidence" value="ECO:0007669"/>
    <property type="project" value="InterPro"/>
</dbReference>
<evidence type="ECO:0000313" key="2">
    <source>
        <dbReference type="Proteomes" id="UP001454036"/>
    </source>
</evidence>
<dbReference type="PANTHER" id="PTHR33914">
    <property type="entry name" value="18S PRE-RIBOSOMAL ASSEMBLY PROTEIN GAR2-LIKE PROTEIN"/>
    <property type="match status" value="1"/>
</dbReference>
<dbReference type="InterPro" id="IPR040378">
    <property type="entry name" value="BASL"/>
</dbReference>
<comment type="caution">
    <text evidence="1">The sequence shown here is derived from an EMBL/GenBank/DDBJ whole genome shotgun (WGS) entry which is preliminary data.</text>
</comment>
<proteinExistence type="predicted"/>
<protein>
    <submittedName>
        <fullName evidence="1">Uncharacterized protein</fullName>
    </submittedName>
</protein>
<accession>A0AAV3R153</accession>
<organism evidence="1 2">
    <name type="scientific">Lithospermum erythrorhizon</name>
    <name type="common">Purple gromwell</name>
    <name type="synonym">Lithospermum officinale var. erythrorhizon</name>
    <dbReference type="NCBI Taxonomy" id="34254"/>
    <lineage>
        <taxon>Eukaryota</taxon>
        <taxon>Viridiplantae</taxon>
        <taxon>Streptophyta</taxon>
        <taxon>Embryophyta</taxon>
        <taxon>Tracheophyta</taxon>
        <taxon>Spermatophyta</taxon>
        <taxon>Magnoliopsida</taxon>
        <taxon>eudicotyledons</taxon>
        <taxon>Gunneridae</taxon>
        <taxon>Pentapetalae</taxon>
        <taxon>asterids</taxon>
        <taxon>lamiids</taxon>
        <taxon>Boraginales</taxon>
        <taxon>Boraginaceae</taxon>
        <taxon>Boraginoideae</taxon>
        <taxon>Lithospermeae</taxon>
        <taxon>Lithospermum</taxon>
    </lineage>
</organism>
<evidence type="ECO:0000313" key="1">
    <source>
        <dbReference type="EMBL" id="GAA0170089.1"/>
    </source>
</evidence>
<dbReference type="PANTHER" id="PTHR33914:SF2">
    <property type="entry name" value="OS02G0582100 PROTEIN"/>
    <property type="match status" value="1"/>
</dbReference>
<reference evidence="1 2" key="1">
    <citation type="submission" date="2024-01" db="EMBL/GenBank/DDBJ databases">
        <title>The complete chloroplast genome sequence of Lithospermum erythrorhizon: insights into the phylogenetic relationship among Boraginaceae species and the maternal lineages of purple gromwells.</title>
        <authorList>
            <person name="Okada T."/>
            <person name="Watanabe K."/>
        </authorList>
    </citation>
    <scope>NUCLEOTIDE SEQUENCE [LARGE SCALE GENOMIC DNA]</scope>
</reference>
<dbReference type="EMBL" id="BAABME010007091">
    <property type="protein sequence ID" value="GAA0170089.1"/>
    <property type="molecule type" value="Genomic_DNA"/>
</dbReference>
<dbReference type="AlphaFoldDB" id="A0AAV3R153"/>
<name>A0AAV3R153_LITER</name>
<dbReference type="Proteomes" id="UP001454036">
    <property type="component" value="Unassembled WGS sequence"/>
</dbReference>
<gene>
    <name evidence="1" type="ORF">LIER_24430</name>
</gene>
<keyword evidence="2" id="KW-1185">Reference proteome</keyword>
<sequence length="559" mass="62845">MKEKKNRLRSFSDGYLPVSSEDFHYNNYNGKSTNSLALQTRQGIDFRNTHEFDCCNIVDGLSKDTTSLNRVSPNDDHHSAVFKHLNRVKYKDMLESDGNAEDLLCTPELECLMIMNDYVNYDKHEPTDLVLSVVTSSEMFQEDRNTYTDEDVLDYEPELIVCYKEINYNIVRDICVDEGTPLEDKGLINLHFDNYSGPCANGYASDEEPGELDFELLIHDGLEVALEDADVHITKNCLPKEDGNIVSFARESKCLADLMNLDDQNPDVMLQASEKDASKKVENDVMNVEAVIRKLIRMEKFGTRRFLRSFMKYFNNQEHEAQQPKKEVEHADVDKRHQESVMDNESGNYSNKPDIDSVVVSSSLNRSSMNSRRKTESNYEEDCSANTFKAHRAGIDGNTVSEVQNADSESSVSIHQQLIAANTIVDSENPFPLNECKTLSESRSFQKSPQQLQLEICSSNSPANTEVPSAGSSTTPGKACSGELILCNVSGQIMYSGPVTTSGSTSMRSESSTTSARSFAFPVLQAEWNSSPVKMGNANRRRLRKKHGSWKRGILCCRF</sequence>